<protein>
    <submittedName>
        <fullName evidence="7">Dynamin family protein</fullName>
    </submittedName>
</protein>
<evidence type="ECO:0000256" key="5">
    <source>
        <dbReference type="ARBA" id="ARBA00023136"/>
    </source>
</evidence>
<dbReference type="EMBL" id="JASWER010000001">
    <property type="protein sequence ID" value="MDL5376146.1"/>
    <property type="molecule type" value="Genomic_DNA"/>
</dbReference>
<dbReference type="RefSeq" id="WP_214832679.1">
    <property type="nucleotide sequence ID" value="NZ_CP183077.1"/>
</dbReference>
<proteinExistence type="predicted"/>
<evidence type="ECO:0000256" key="4">
    <source>
        <dbReference type="ARBA" id="ARBA00023134"/>
    </source>
</evidence>
<keyword evidence="2" id="KW-0547">Nucleotide-binding</keyword>
<keyword evidence="5" id="KW-0472">Membrane</keyword>
<sequence>MNEQRIRLAQLTDVFDTQTETESARLAKTALRKVTQNEIWIAVCGHFSAGKSTLLNNWLGDGVLPTSPIPTSANIVTLRHGEIGASVAVNDTDWIRLAPDELDRLSDYCKIEEIKEVEYALPRFPFGSDVVLMDTPGIDSTDERHRQATERSLFLADHLFFMMDYNHVQSEQNIKLMKQFSAEGRPYSIIINQIDKHDEGELPFSTFKRSLETAFTRHAINPDDMFYISLRELDHPENEVERLRTYVQTVIDDARQHAEARADLLVDTLLARSTRANDALLNELPVIEKQPTEIQARLQRLDKKAIWLTAFRREFFKHQTPIVASAPIMNYEFRELLRDYLESCAPEFKVGLFFSKDKTRQERLRREEIAVKEFNRLIDTNLRPHLIKYAEDIVRDLKLPEAILSRPDTLPTAPSTLISDQVKSGASLSGDTVLQFSRDIESALASWVTKVSEPWVTSVETYLEAEGKDRIHAIENEQDELYDMLDTLALKRQLAEQRDELTNYTTRDLSASRLKDLETRHYVTADQLPQKQVEHQQQEVASTSLLVDDITALSFDFSYEYAVCEILEKHPLFKSRVKSLRHKLARAESETYTLAIFGAFSSGKSSTLNALLGETVLPTSPNPLTASITKIVPPNGRANKSALITFKTRAEIEAELNGYGASLDALDLDHPFVNAVKNAPLSYLGSQETVEYDTFCSFVTQEEKSCIVKEIELAIDSPWAERGIIFVDTPGADSQFNRHSEVQFGYMRDADAVLFVTYYNHAFTEADRELVIQLGRVQGTGDHHMFFLVNASDLAADEAERLAVTDYVSNQLTKLGVRHPTVLPISSRNAIQGTDAGFDRFSAKLEQFVDHDLRQANAVRIKDEAEALVAAFEDVVREAEADASVKVARRDKLEQVRTSDNRLNVTTLEDPFKRETGELLAHLETRSLLRLSDFVKETFHPVEVDGSKASLERALIRTLDKYAYDIHQELQVFQYRLERFLKRETERLIERETLKLRPLLPTLSFEDDIDIDWLRDAVDPITFEAAPFRPVLKHYKNANQFFEGDGRTKLRDDLSALLKTAVREQLARVGSHQVERTATHLAALETTLSQDWDREVNDLVAGELSVLSDRQSFQDMTQRLAALRKD</sequence>
<evidence type="ECO:0000313" key="8">
    <source>
        <dbReference type="Proteomes" id="UP001230807"/>
    </source>
</evidence>
<dbReference type="CDD" id="cd09912">
    <property type="entry name" value="DLP_2"/>
    <property type="match status" value="2"/>
</dbReference>
<evidence type="ECO:0000256" key="3">
    <source>
        <dbReference type="ARBA" id="ARBA00022801"/>
    </source>
</evidence>
<keyword evidence="8" id="KW-1185">Reference proteome</keyword>
<dbReference type="Pfam" id="PF00350">
    <property type="entry name" value="Dynamin_N"/>
    <property type="match status" value="2"/>
</dbReference>
<feature type="domain" description="Dynamin N-terminal" evidence="6">
    <location>
        <begin position="41"/>
        <end position="193"/>
    </location>
</feature>
<dbReference type="PANTHER" id="PTHR10465">
    <property type="entry name" value="TRANSMEMBRANE GTPASE FZO1"/>
    <property type="match status" value="1"/>
</dbReference>
<gene>
    <name evidence="7" type="ORF">QR695_03880</name>
</gene>
<evidence type="ECO:0000256" key="1">
    <source>
        <dbReference type="ARBA" id="ARBA00004370"/>
    </source>
</evidence>
<organism evidence="7 8">
    <name type="scientific">Exiguobacterium mexicanum</name>
    <dbReference type="NCBI Taxonomy" id="340146"/>
    <lineage>
        <taxon>Bacteria</taxon>
        <taxon>Bacillati</taxon>
        <taxon>Bacillota</taxon>
        <taxon>Bacilli</taxon>
        <taxon>Bacillales</taxon>
        <taxon>Bacillales Family XII. Incertae Sedis</taxon>
        <taxon>Exiguobacterium</taxon>
    </lineage>
</organism>
<keyword evidence="4" id="KW-0342">GTP-binding</keyword>
<name>A0ABT7MLW6_9BACL</name>
<comment type="subcellular location">
    <subcellularLocation>
        <location evidence="1">Membrane</location>
    </subcellularLocation>
</comment>
<dbReference type="Proteomes" id="UP001230807">
    <property type="component" value="Unassembled WGS sequence"/>
</dbReference>
<dbReference type="Gene3D" id="3.40.50.300">
    <property type="entry name" value="P-loop containing nucleotide triphosphate hydrolases"/>
    <property type="match status" value="2"/>
</dbReference>
<keyword evidence="3" id="KW-0378">Hydrolase</keyword>
<evidence type="ECO:0000256" key="2">
    <source>
        <dbReference type="ARBA" id="ARBA00022741"/>
    </source>
</evidence>
<evidence type="ECO:0000313" key="7">
    <source>
        <dbReference type="EMBL" id="MDL5376146.1"/>
    </source>
</evidence>
<accession>A0ABT7MLW6</accession>
<reference evidence="7 8" key="1">
    <citation type="submission" date="2023-06" db="EMBL/GenBank/DDBJ databases">
        <title>Influencing factors and mechanism of Cr(VI) reduction by facultative anaerobic Exiguobacterium sp. PY14.</title>
        <authorList>
            <person name="Zou L."/>
        </authorList>
    </citation>
    <scope>NUCLEOTIDE SEQUENCE [LARGE SCALE GENOMIC DNA]</scope>
    <source>
        <strain evidence="7 8">PY14</strain>
    </source>
</reference>
<evidence type="ECO:0000259" key="6">
    <source>
        <dbReference type="Pfam" id="PF00350"/>
    </source>
</evidence>
<dbReference type="InterPro" id="IPR045063">
    <property type="entry name" value="Dynamin_N"/>
</dbReference>
<feature type="domain" description="Dynamin N-terminal" evidence="6">
    <location>
        <begin position="594"/>
        <end position="785"/>
    </location>
</feature>
<dbReference type="InterPro" id="IPR027417">
    <property type="entry name" value="P-loop_NTPase"/>
</dbReference>
<dbReference type="SUPFAM" id="SSF52540">
    <property type="entry name" value="P-loop containing nucleoside triphosphate hydrolases"/>
    <property type="match status" value="2"/>
</dbReference>
<dbReference type="PANTHER" id="PTHR10465:SF0">
    <property type="entry name" value="SARCALUMENIN"/>
    <property type="match status" value="1"/>
</dbReference>
<comment type="caution">
    <text evidence="7">The sequence shown here is derived from an EMBL/GenBank/DDBJ whole genome shotgun (WGS) entry which is preliminary data.</text>
</comment>
<dbReference type="InterPro" id="IPR027094">
    <property type="entry name" value="Mitofusin_fam"/>
</dbReference>